<dbReference type="EMBL" id="CP007202">
    <property type="protein sequence ID" value="AJR04999.1"/>
    <property type="molecule type" value="Genomic_DNA"/>
</dbReference>
<dbReference type="PROSITE" id="PS51257">
    <property type="entry name" value="PROKAR_LIPOPROTEIN"/>
    <property type="match status" value="1"/>
</dbReference>
<dbReference type="RefSeq" id="WP_052647527.1">
    <property type="nucleotide sequence ID" value="NZ_CP007202.1"/>
</dbReference>
<name>A0A0C5WIK8_9FLAO</name>
<dbReference type="Proteomes" id="UP000032229">
    <property type="component" value="Chromosome"/>
</dbReference>
<dbReference type="PROSITE" id="PS00018">
    <property type="entry name" value="EF_HAND_1"/>
    <property type="match status" value="1"/>
</dbReference>
<proteinExistence type="predicted"/>
<dbReference type="InterPro" id="IPR046357">
    <property type="entry name" value="PPIase_dom_sf"/>
</dbReference>
<dbReference type="STRING" id="1454006.AW14_14105"/>
<dbReference type="SUPFAM" id="SSF54534">
    <property type="entry name" value="FKBP-like"/>
    <property type="match status" value="1"/>
</dbReference>
<keyword evidence="2" id="KW-1185">Reference proteome</keyword>
<protein>
    <submittedName>
        <fullName evidence="1">Uncharacterized protein</fullName>
    </submittedName>
</protein>
<dbReference type="PATRIC" id="fig|1454006.5.peg.2794"/>
<dbReference type="Gene3D" id="3.10.50.40">
    <property type="match status" value="1"/>
</dbReference>
<evidence type="ECO:0000313" key="2">
    <source>
        <dbReference type="Proteomes" id="UP000032229"/>
    </source>
</evidence>
<dbReference type="KEGG" id="sze:AW14_14105"/>
<accession>A0A0C5WIK8</accession>
<evidence type="ECO:0000313" key="1">
    <source>
        <dbReference type="EMBL" id="AJR04999.1"/>
    </source>
</evidence>
<dbReference type="SUPFAM" id="SSF103647">
    <property type="entry name" value="TSP type-3 repeat"/>
    <property type="match status" value="1"/>
</dbReference>
<dbReference type="InterPro" id="IPR028974">
    <property type="entry name" value="TSP_type-3_rpt"/>
</dbReference>
<dbReference type="GO" id="GO:0005509">
    <property type="term" value="F:calcium ion binding"/>
    <property type="evidence" value="ECO:0007669"/>
    <property type="project" value="InterPro"/>
</dbReference>
<dbReference type="AlphaFoldDB" id="A0A0C5WIK8"/>
<gene>
    <name evidence="1" type="ORF">AW14_14105</name>
</gene>
<dbReference type="GO" id="GO:0003755">
    <property type="term" value="F:peptidyl-prolyl cis-trans isomerase activity"/>
    <property type="evidence" value="ECO:0007669"/>
    <property type="project" value="InterPro"/>
</dbReference>
<reference evidence="1 2" key="1">
    <citation type="submission" date="2014-02" db="EMBL/GenBank/DDBJ databases">
        <authorList>
            <person name="Young C.-C."/>
            <person name="Hameed A."/>
            <person name="Huang H.-C."/>
            <person name="Shahina M."/>
        </authorList>
    </citation>
    <scope>NUCLEOTIDE SEQUENCE [LARGE SCALE GENOMIC DNA]</scope>
    <source>
        <strain evidence="1 2">CC-SAMT-1</strain>
    </source>
</reference>
<organism evidence="1 2">
    <name type="scientific">Siansivirga zeaxanthinifaciens CC-SAMT-1</name>
    <dbReference type="NCBI Taxonomy" id="1454006"/>
    <lineage>
        <taxon>Bacteria</taxon>
        <taxon>Pseudomonadati</taxon>
        <taxon>Bacteroidota</taxon>
        <taxon>Flavobacteriia</taxon>
        <taxon>Flavobacteriales</taxon>
        <taxon>Flavobacteriaceae</taxon>
        <taxon>Siansivirga</taxon>
    </lineage>
</organism>
<dbReference type="HOGENOM" id="CLU_059537_0_0_10"/>
<dbReference type="InterPro" id="IPR018247">
    <property type="entry name" value="EF_Hand_1_Ca_BS"/>
</dbReference>
<dbReference type="OrthoDB" id="1424215at2"/>
<sequence>MKLNKIGLLLVCLGLSLASCKKDDAPNVTIELRDRTEQQEADNDSIIKYLSSHYYNAAEIEAAKPNAGINDIVINQLTGSASVPDGHELLISKVVKYTVDYENTTYDYYVLNLNQGGGENKPTIGDRIQILYEGFSLENYIFDFKYYPDRNPIDLTGVIPGWRRVIPKFNTSDGFVVNGDGTTDYINSGLGIMFIPSGLAYFSNAPAGVSSYAPLAFKFELLQTSVFDHDGDGIPSYYEDLNGDGEFIVNFTNLKDETDDDTDGNGFADYVDSDDDGDNVLTINELKPTTYTFNTNLNEQEPVLVEGEFEISRTESAGIITIKTVTIIDSNNDGIPDYRDKNIKVNYNK</sequence>